<feature type="domain" description="PNPLA" evidence="5">
    <location>
        <begin position="13"/>
        <end position="217"/>
    </location>
</feature>
<dbReference type="GO" id="GO:0046486">
    <property type="term" value="P:glycerolipid metabolic process"/>
    <property type="evidence" value="ECO:0007669"/>
    <property type="project" value="UniProtKB-ARBA"/>
</dbReference>
<evidence type="ECO:0000256" key="1">
    <source>
        <dbReference type="ARBA" id="ARBA00022801"/>
    </source>
</evidence>
<dbReference type="Pfam" id="PF01734">
    <property type="entry name" value="Patatin"/>
    <property type="match status" value="1"/>
</dbReference>
<feature type="active site" description="Nucleophile" evidence="4">
    <location>
        <position position="59"/>
    </location>
</feature>
<name>A0A8H7W740_9HELO</name>
<dbReference type="GO" id="GO:0019369">
    <property type="term" value="P:arachidonate metabolic process"/>
    <property type="evidence" value="ECO:0007669"/>
    <property type="project" value="TreeGrafter"/>
</dbReference>
<dbReference type="InterPro" id="IPR011990">
    <property type="entry name" value="TPR-like_helical_dom_sf"/>
</dbReference>
<proteinExistence type="predicted"/>
<evidence type="ECO:0000256" key="4">
    <source>
        <dbReference type="PROSITE-ProRule" id="PRU01161"/>
    </source>
</evidence>
<feature type="short sequence motif" description="GXSXG" evidence="4">
    <location>
        <begin position="57"/>
        <end position="61"/>
    </location>
</feature>
<feature type="active site" description="Proton acceptor" evidence="4">
    <location>
        <position position="204"/>
    </location>
</feature>
<dbReference type="GO" id="GO:0043531">
    <property type="term" value="F:ADP binding"/>
    <property type="evidence" value="ECO:0007669"/>
    <property type="project" value="InterPro"/>
</dbReference>
<protein>
    <recommendedName>
        <fullName evidence="5">PNPLA domain-containing protein</fullName>
    </recommendedName>
</protein>
<dbReference type="SUPFAM" id="SSF52540">
    <property type="entry name" value="P-loop containing nucleoside triphosphate hydrolases"/>
    <property type="match status" value="1"/>
</dbReference>
<dbReference type="GO" id="GO:0016020">
    <property type="term" value="C:membrane"/>
    <property type="evidence" value="ECO:0007669"/>
    <property type="project" value="TreeGrafter"/>
</dbReference>
<dbReference type="Gene3D" id="1.25.40.10">
    <property type="entry name" value="Tetratricopeptide repeat domain"/>
    <property type="match status" value="1"/>
</dbReference>
<dbReference type="Proteomes" id="UP000664132">
    <property type="component" value="Unassembled WGS sequence"/>
</dbReference>
<dbReference type="Pfam" id="PF00931">
    <property type="entry name" value="NB-ARC"/>
    <property type="match status" value="1"/>
</dbReference>
<dbReference type="EMBL" id="JAFJYH010000102">
    <property type="protein sequence ID" value="KAG4419575.1"/>
    <property type="molecule type" value="Genomic_DNA"/>
</dbReference>
<dbReference type="InterPro" id="IPR002641">
    <property type="entry name" value="PNPLA_dom"/>
</dbReference>
<dbReference type="GO" id="GO:0016042">
    <property type="term" value="P:lipid catabolic process"/>
    <property type="evidence" value="ECO:0007669"/>
    <property type="project" value="UniProtKB-UniRule"/>
</dbReference>
<keyword evidence="3 4" id="KW-0443">Lipid metabolism</keyword>
<keyword evidence="2 4" id="KW-0442">Lipid degradation</keyword>
<dbReference type="GO" id="GO:0047499">
    <property type="term" value="F:calcium-independent phospholipase A2 activity"/>
    <property type="evidence" value="ECO:0007669"/>
    <property type="project" value="TreeGrafter"/>
</dbReference>
<evidence type="ECO:0000256" key="2">
    <source>
        <dbReference type="ARBA" id="ARBA00022963"/>
    </source>
</evidence>
<feature type="short sequence motif" description="DGA/G" evidence="4">
    <location>
        <begin position="204"/>
        <end position="206"/>
    </location>
</feature>
<dbReference type="PROSITE" id="PS51635">
    <property type="entry name" value="PNPLA"/>
    <property type="match status" value="1"/>
</dbReference>
<evidence type="ECO:0000259" key="5">
    <source>
        <dbReference type="PROSITE" id="PS51635"/>
    </source>
</evidence>
<comment type="caution">
    <text evidence="6">The sequence shown here is derived from an EMBL/GenBank/DDBJ whole genome shotgun (WGS) entry which is preliminary data.</text>
</comment>
<reference evidence="6" key="1">
    <citation type="submission" date="2021-02" db="EMBL/GenBank/DDBJ databases">
        <title>Genome sequence Cadophora malorum strain M34.</title>
        <authorList>
            <person name="Stefanovic E."/>
            <person name="Vu D."/>
            <person name="Scully C."/>
            <person name="Dijksterhuis J."/>
            <person name="Roader J."/>
            <person name="Houbraken J."/>
        </authorList>
    </citation>
    <scope>NUCLEOTIDE SEQUENCE</scope>
    <source>
        <strain evidence="6">M34</strain>
    </source>
</reference>
<dbReference type="Gene3D" id="3.40.50.300">
    <property type="entry name" value="P-loop containing nucleotide triphosphate hydrolases"/>
    <property type="match status" value="1"/>
</dbReference>
<dbReference type="InterPro" id="IPR027417">
    <property type="entry name" value="P-loop_NTPase"/>
</dbReference>
<evidence type="ECO:0000313" key="6">
    <source>
        <dbReference type="EMBL" id="KAG4419575.1"/>
    </source>
</evidence>
<evidence type="ECO:0000256" key="3">
    <source>
        <dbReference type="ARBA" id="ARBA00023098"/>
    </source>
</evidence>
<dbReference type="OrthoDB" id="3521459at2759"/>
<dbReference type="InterPro" id="IPR002182">
    <property type="entry name" value="NB-ARC"/>
</dbReference>
<keyword evidence="7" id="KW-1185">Reference proteome</keyword>
<dbReference type="Gene3D" id="3.40.1090.10">
    <property type="entry name" value="Cytosolic phospholipase A2 catalytic domain"/>
    <property type="match status" value="1"/>
</dbReference>
<dbReference type="PANTHER" id="PTHR24185:SF1">
    <property type="entry name" value="CALCIUM-INDEPENDENT PHOSPHOLIPASE A2-GAMMA"/>
    <property type="match status" value="1"/>
</dbReference>
<accession>A0A8H7W740</accession>
<dbReference type="PANTHER" id="PTHR24185">
    <property type="entry name" value="CALCIUM-INDEPENDENT PHOSPHOLIPASE A2-GAMMA"/>
    <property type="match status" value="1"/>
</dbReference>
<dbReference type="InterPro" id="IPR016035">
    <property type="entry name" value="Acyl_Trfase/lysoPLipase"/>
</dbReference>
<dbReference type="SUPFAM" id="SSF52151">
    <property type="entry name" value="FabD/lysophospholipase-like"/>
    <property type="match status" value="1"/>
</dbReference>
<sequence length="1213" mass="136595">MSNPSGHRSLRLLSLDGGGVKGLASLLILKRIFRTLQNVDRLDEIPRPCQYFDLIGGTSTGGLIAIMLGRLRMTIDECIEVFQHVSETVFGDIPSSFSKILGGISGKAFFKAERMEQVIKELLRGRGVDPDTLLNDSKHARCKVFVCATRVPTVQPVLLRSYTTKSEGEEDYACYIWEAARATSAAPAFFEPIKFKKSGATFVDGAMRLNNPISAVLNEADALFPGATFKSIISIGTGWTDVAGLAKEKIKAYSIIKTCIDLSINANNEAQAFAKGKRGREFLENKTYFRFDVERGLDTIALEEWKKLDDIDALTDAYLARPDGIIKLKDCARSLACNASLQITNLREKGSDNKFLSSLPAYSNPIFSGRDAEMVNIDKVFQNSPLEEQRAVLFGLGGIGKSQIAHSYAQKQSTKRSIFWVRANTAENMELGYTAIAVLSLLDSQHTSLAGCLTAVKRHLEDANTPPWLLVLDEVDDKDTFLGSQKGVILADYIPRASHGRVLITTRDSRVAGLRGGQVALAQNGIRIGPMDFEDSYCLFQKCMRQDLLLDVSKDRCRGFLDMLGGLPLAIVQAASYMREEETSIEDFVVLYKDIELHGILFQESAISTDMDGKSVLYTWELSYRRVAGPYPESKSHAAILLDLLAFLDAEESPFRYLNEIEHKIKDWAEPIMGPSDWRVLRSHFQPQQTPSSLLERIYNRHLKPPETPETPIKFRSAIGRLCHYSLIGSRDCWVHPVVHSWIRRRLLQHPHEIYKYIKWMTEELTEHVPFLSPGGWEKSVVPTDSFTVLGQRDLGILRHVDIVLKYALSPSMKAYMTCNHIMISEIGDLLHRFGVISVYSGKVNEGVEYIQQSILATERSNQNEALLNERKLCLAQARSRLYPGDQAVAEARICHDETSTLEAEYWVAQCLRDNGQLEDALTVLKNILNAYPITHPQQFEENRIRFMATVNTVAILVDLEDDESKAQARHLMDMWILPFLEKTPIGHVLNTITYPRILICRVEANSDQNDRKAACKAVVDFETRLGTSANPNDWLPHLQYLEQKEKLQDIATLIKTFTRRRPPIPDYMALLVLHPEKSEYIYEQIIGWCEMYNSLGTAYFALGKFNKAEAAHRNVLGLYLVLPSEASDSDLFRTNASNLLKAIKCQGETKTQELEKIQTSLNDFLGFLGEIAYDEVTSDHVRQRGNRLISHWENEEAEQFSTPQGVAFMNTT</sequence>
<organism evidence="6 7">
    <name type="scientific">Cadophora malorum</name>
    <dbReference type="NCBI Taxonomy" id="108018"/>
    <lineage>
        <taxon>Eukaryota</taxon>
        <taxon>Fungi</taxon>
        <taxon>Dikarya</taxon>
        <taxon>Ascomycota</taxon>
        <taxon>Pezizomycotina</taxon>
        <taxon>Leotiomycetes</taxon>
        <taxon>Helotiales</taxon>
        <taxon>Ploettnerulaceae</taxon>
        <taxon>Cadophora</taxon>
    </lineage>
</organism>
<dbReference type="AlphaFoldDB" id="A0A8H7W740"/>
<gene>
    <name evidence="6" type="ORF">IFR04_007277</name>
</gene>
<evidence type="ECO:0000313" key="7">
    <source>
        <dbReference type="Proteomes" id="UP000664132"/>
    </source>
</evidence>
<keyword evidence="1 4" id="KW-0378">Hydrolase</keyword>
<dbReference type="CDD" id="cd07216">
    <property type="entry name" value="Pat17_PNPLA8_PNPLA9_like3"/>
    <property type="match status" value="1"/>
</dbReference>
<feature type="short sequence motif" description="GXGXXG" evidence="4">
    <location>
        <begin position="17"/>
        <end position="22"/>
    </location>
</feature>
<dbReference type="SUPFAM" id="SSF48452">
    <property type="entry name" value="TPR-like"/>
    <property type="match status" value="1"/>
</dbReference>